<reference evidence="5 6" key="1">
    <citation type="submission" date="2016-11" db="EMBL/GenBank/DDBJ databases">
        <authorList>
            <person name="Jaros S."/>
            <person name="Januszkiewicz K."/>
            <person name="Wedrychowicz H."/>
        </authorList>
    </citation>
    <scope>NUCLEOTIDE SEQUENCE [LARGE SCALE GENOMIC DNA]</scope>
    <source>
        <strain evidence="5 6">DSM 8605</strain>
    </source>
</reference>
<dbReference type="PROSITE" id="PS51186">
    <property type="entry name" value="GNAT"/>
    <property type="match status" value="1"/>
</dbReference>
<evidence type="ECO:0000256" key="1">
    <source>
        <dbReference type="ARBA" id="ARBA00022679"/>
    </source>
</evidence>
<sequence length="148" mass="17133">MLQIEVCKLNASHVNDLLYINSNSFEHPWSKESFISEITNKFSHYLGVKLNGKLVGYIGIWLIIDEAHITNIAINPDYRKQGLASKLLKATLRLCYKEKIDGITLEVRKSNLAARNLYKKFGFEEESIRKNYYENGEDAIIMWKKNCS</sequence>
<keyword evidence="1 5" id="KW-0808">Transferase</keyword>
<gene>
    <name evidence="5" type="ORF">SAMN02745207_01305</name>
</gene>
<evidence type="ECO:0000313" key="5">
    <source>
        <dbReference type="EMBL" id="SHH50192.1"/>
    </source>
</evidence>
<keyword evidence="5" id="KW-0687">Ribonucleoprotein</keyword>
<comment type="subcellular location">
    <subcellularLocation>
        <location evidence="3">Cytoplasm</location>
    </subcellularLocation>
</comment>
<dbReference type="STRING" id="1121316.SAMN02745207_01305"/>
<dbReference type="NCBIfam" id="TIGR01575">
    <property type="entry name" value="rimI"/>
    <property type="match status" value="1"/>
</dbReference>
<feature type="domain" description="N-acetyltransferase" evidence="4">
    <location>
        <begin position="4"/>
        <end position="147"/>
    </location>
</feature>
<evidence type="ECO:0000259" key="4">
    <source>
        <dbReference type="PROSITE" id="PS51186"/>
    </source>
</evidence>
<keyword evidence="3" id="KW-0963">Cytoplasm</keyword>
<dbReference type="GO" id="GO:0005737">
    <property type="term" value="C:cytoplasm"/>
    <property type="evidence" value="ECO:0007669"/>
    <property type="project" value="UniProtKB-SubCell"/>
</dbReference>
<dbReference type="Pfam" id="PF00583">
    <property type="entry name" value="Acetyltransf_1"/>
    <property type="match status" value="1"/>
</dbReference>
<keyword evidence="5" id="KW-0689">Ribosomal protein</keyword>
<evidence type="ECO:0000313" key="6">
    <source>
        <dbReference type="Proteomes" id="UP000184447"/>
    </source>
</evidence>
<dbReference type="EMBL" id="FQXM01000006">
    <property type="protein sequence ID" value="SHH50192.1"/>
    <property type="molecule type" value="Genomic_DNA"/>
</dbReference>
<dbReference type="EC" id="2.3.1.266" evidence="3"/>
<dbReference type="OrthoDB" id="9794566at2"/>
<dbReference type="InterPro" id="IPR006464">
    <property type="entry name" value="AcTrfase_RimI/Ard1"/>
</dbReference>
<dbReference type="InterPro" id="IPR016181">
    <property type="entry name" value="Acyl_CoA_acyltransferase"/>
</dbReference>
<proteinExistence type="inferred from homology"/>
<dbReference type="Gene3D" id="3.40.630.30">
    <property type="match status" value="1"/>
</dbReference>
<dbReference type="AlphaFoldDB" id="A0A1M5THG1"/>
<organism evidence="5 6">
    <name type="scientific">Clostridium grantii DSM 8605</name>
    <dbReference type="NCBI Taxonomy" id="1121316"/>
    <lineage>
        <taxon>Bacteria</taxon>
        <taxon>Bacillati</taxon>
        <taxon>Bacillota</taxon>
        <taxon>Clostridia</taxon>
        <taxon>Eubacteriales</taxon>
        <taxon>Clostridiaceae</taxon>
        <taxon>Clostridium</taxon>
    </lineage>
</organism>
<dbReference type="PANTHER" id="PTHR42919:SF8">
    <property type="entry name" value="N-ALPHA-ACETYLTRANSFERASE 50"/>
    <property type="match status" value="1"/>
</dbReference>
<name>A0A1M5THG1_9CLOT</name>
<keyword evidence="2" id="KW-0012">Acyltransferase</keyword>
<dbReference type="InterPro" id="IPR000182">
    <property type="entry name" value="GNAT_dom"/>
</dbReference>
<dbReference type="CDD" id="cd04301">
    <property type="entry name" value="NAT_SF"/>
    <property type="match status" value="1"/>
</dbReference>
<comment type="similarity">
    <text evidence="3">Belongs to the acetyltransferase family. RimI subfamily.</text>
</comment>
<evidence type="ECO:0000256" key="3">
    <source>
        <dbReference type="RuleBase" id="RU363094"/>
    </source>
</evidence>
<dbReference type="SUPFAM" id="SSF55729">
    <property type="entry name" value="Acyl-CoA N-acyltransferases (Nat)"/>
    <property type="match status" value="1"/>
</dbReference>
<comment type="catalytic activity">
    <reaction evidence="3">
        <text>N-terminal L-alanyl-[ribosomal protein bS18] + acetyl-CoA = N-terminal N(alpha)-acetyl-L-alanyl-[ribosomal protein bS18] + CoA + H(+)</text>
        <dbReference type="Rhea" id="RHEA:43756"/>
        <dbReference type="Rhea" id="RHEA-COMP:10676"/>
        <dbReference type="Rhea" id="RHEA-COMP:10677"/>
        <dbReference type="ChEBI" id="CHEBI:15378"/>
        <dbReference type="ChEBI" id="CHEBI:57287"/>
        <dbReference type="ChEBI" id="CHEBI:57288"/>
        <dbReference type="ChEBI" id="CHEBI:64718"/>
        <dbReference type="ChEBI" id="CHEBI:83683"/>
        <dbReference type="EC" id="2.3.1.266"/>
    </reaction>
</comment>
<dbReference type="InterPro" id="IPR051556">
    <property type="entry name" value="N-term/lysine_N-AcTrnsfr"/>
</dbReference>
<dbReference type="GO" id="GO:0005840">
    <property type="term" value="C:ribosome"/>
    <property type="evidence" value="ECO:0007669"/>
    <property type="project" value="UniProtKB-KW"/>
</dbReference>
<keyword evidence="6" id="KW-1185">Reference proteome</keyword>
<dbReference type="Proteomes" id="UP000184447">
    <property type="component" value="Unassembled WGS sequence"/>
</dbReference>
<protein>
    <recommendedName>
        <fullName evidence="3">[Ribosomal protein bS18]-alanine N-acetyltransferase</fullName>
        <ecNumber evidence="3">2.3.1.266</ecNumber>
    </recommendedName>
</protein>
<evidence type="ECO:0000256" key="2">
    <source>
        <dbReference type="ARBA" id="ARBA00023315"/>
    </source>
</evidence>
<dbReference type="GO" id="GO:0008999">
    <property type="term" value="F:protein-N-terminal-alanine acetyltransferase activity"/>
    <property type="evidence" value="ECO:0007669"/>
    <property type="project" value="UniProtKB-EC"/>
</dbReference>
<comment type="function">
    <text evidence="3">Acetylates the N-terminal alanine of ribosomal protein bS18.</text>
</comment>
<accession>A0A1M5THG1</accession>
<dbReference type="PANTHER" id="PTHR42919">
    <property type="entry name" value="N-ALPHA-ACETYLTRANSFERASE"/>
    <property type="match status" value="1"/>
</dbReference>
<dbReference type="RefSeq" id="WP_073337630.1">
    <property type="nucleotide sequence ID" value="NZ_FQXM01000006.1"/>
</dbReference>